<evidence type="ECO:0000256" key="15">
    <source>
        <dbReference type="PROSITE-ProRule" id="PRU10141"/>
    </source>
</evidence>
<evidence type="ECO:0000256" key="10">
    <source>
        <dbReference type="ARBA" id="ARBA00022837"/>
    </source>
</evidence>
<dbReference type="GO" id="GO:0005509">
    <property type="term" value="F:calcium ion binding"/>
    <property type="evidence" value="ECO:0007669"/>
    <property type="project" value="InterPro"/>
</dbReference>
<gene>
    <name evidence="19" type="ORF">BSTOLATCC_MIC58337</name>
</gene>
<dbReference type="SUPFAM" id="SSF47473">
    <property type="entry name" value="EF-hand"/>
    <property type="match status" value="1"/>
</dbReference>
<dbReference type="EMBL" id="CAJZBQ010000056">
    <property type="protein sequence ID" value="CAG9333526.1"/>
    <property type="molecule type" value="Genomic_DNA"/>
</dbReference>
<feature type="domain" description="Protein kinase" evidence="17">
    <location>
        <begin position="44"/>
        <end position="301"/>
    </location>
</feature>
<comment type="similarity">
    <text evidence="12">Belongs to the protein kinase superfamily. Ser/Thr protein kinase family. CDPK subfamily.</text>
</comment>
<dbReference type="Pfam" id="PF00069">
    <property type="entry name" value="Pkinase"/>
    <property type="match status" value="1"/>
</dbReference>
<reference evidence="19" key="1">
    <citation type="submission" date="2021-09" db="EMBL/GenBank/DDBJ databases">
        <authorList>
            <consortium name="AG Swart"/>
            <person name="Singh M."/>
            <person name="Singh A."/>
            <person name="Seah K."/>
            <person name="Emmerich C."/>
        </authorList>
    </citation>
    <scope>NUCLEOTIDE SEQUENCE</scope>
    <source>
        <strain evidence="19">ATCC30299</strain>
    </source>
</reference>
<dbReference type="GO" id="GO:0005524">
    <property type="term" value="F:ATP binding"/>
    <property type="evidence" value="ECO:0007669"/>
    <property type="project" value="UniProtKB-UniRule"/>
</dbReference>
<protein>
    <recommendedName>
        <fullName evidence="3">non-specific serine/threonine protein kinase</fullName>
        <ecNumber evidence="3">2.7.11.1</ecNumber>
    </recommendedName>
</protein>
<dbReference type="Gene3D" id="3.30.200.20">
    <property type="entry name" value="Phosphorylase Kinase, domain 1"/>
    <property type="match status" value="1"/>
</dbReference>
<keyword evidence="11 15" id="KW-0067">ATP-binding</keyword>
<feature type="domain" description="EF-hand" evidence="18">
    <location>
        <begin position="418"/>
        <end position="453"/>
    </location>
</feature>
<evidence type="ECO:0000256" key="9">
    <source>
        <dbReference type="ARBA" id="ARBA00022777"/>
    </source>
</evidence>
<dbReference type="FunFam" id="1.10.238.10:FF:000003">
    <property type="entry name" value="Calmodulin A"/>
    <property type="match status" value="1"/>
</dbReference>
<name>A0AAU9KD30_9CILI</name>
<keyword evidence="9" id="KW-0418">Kinase</keyword>
<dbReference type="InterPro" id="IPR008271">
    <property type="entry name" value="Ser/Thr_kinase_AS"/>
</dbReference>
<dbReference type="PROSITE" id="PS50011">
    <property type="entry name" value="PROTEIN_KINASE_DOM"/>
    <property type="match status" value="1"/>
</dbReference>
<keyword evidence="7" id="KW-0677">Repeat</keyword>
<evidence type="ECO:0000259" key="18">
    <source>
        <dbReference type="PROSITE" id="PS50222"/>
    </source>
</evidence>
<evidence type="ECO:0000256" key="3">
    <source>
        <dbReference type="ARBA" id="ARBA00012513"/>
    </source>
</evidence>
<keyword evidence="8 15" id="KW-0547">Nucleotide-binding</keyword>
<comment type="caution">
    <text evidence="19">The sequence shown here is derived from an EMBL/GenBank/DDBJ whole genome shotgun (WGS) entry which is preliminary data.</text>
</comment>
<feature type="domain" description="EF-hand" evidence="18">
    <location>
        <begin position="347"/>
        <end position="382"/>
    </location>
</feature>
<dbReference type="GO" id="GO:0004674">
    <property type="term" value="F:protein serine/threonine kinase activity"/>
    <property type="evidence" value="ECO:0007669"/>
    <property type="project" value="UniProtKB-KW"/>
</dbReference>
<evidence type="ECO:0000256" key="6">
    <source>
        <dbReference type="ARBA" id="ARBA00022723"/>
    </source>
</evidence>
<dbReference type="PROSITE" id="PS00107">
    <property type="entry name" value="PROTEIN_KINASE_ATP"/>
    <property type="match status" value="1"/>
</dbReference>
<organism evidence="19 20">
    <name type="scientific">Blepharisma stoltei</name>
    <dbReference type="NCBI Taxonomy" id="1481888"/>
    <lineage>
        <taxon>Eukaryota</taxon>
        <taxon>Sar</taxon>
        <taxon>Alveolata</taxon>
        <taxon>Ciliophora</taxon>
        <taxon>Postciliodesmatophora</taxon>
        <taxon>Heterotrichea</taxon>
        <taxon>Heterotrichida</taxon>
        <taxon>Blepharismidae</taxon>
        <taxon>Blepharisma</taxon>
    </lineage>
</organism>
<dbReference type="InterPro" id="IPR018247">
    <property type="entry name" value="EF_Hand_1_Ca_BS"/>
</dbReference>
<evidence type="ECO:0000256" key="2">
    <source>
        <dbReference type="ARBA" id="ARBA00011245"/>
    </source>
</evidence>
<dbReference type="Gene3D" id="1.10.238.10">
    <property type="entry name" value="EF-hand"/>
    <property type="match status" value="2"/>
</dbReference>
<sequence length="486" mass="55511">MGCISSKKRRIRSMSTFVLSRIDELRILPSTFVKINNQAFSNVYQSGRTLGKGAFGEVRFCTHKKTSARRAVKIFKKSDFFEENYMQRLLGEIEILKFLDHPNIIRAYEFFEDSEEFYIVMEHCRGGELFEALVKWKRFKESDAAMIMKQLFSCLSYMHSKNIAHRDLKLENILFDEKSEGLGIKLIDFGAAGYFSKNQELTGSFGTPYYIAPEVLVGGYTEKCDLWSAGVIMYILLTGKPPFDGTTEEEILNSIKQMKYNSNSTEAFQKLSEEAKDLINRLLTPEKDRINARDALEHDWIKNNFSEPPTADDIMRTSWGNLSGFKTGNKIKEAIITFIITQLASSQDIKSARETFKKLDENGDGKLSRGELEKGFKMLNGYTPELLDRIMKEVNTDKNGCIGYTDFLKAATDMKKLATATNLQNTFDAFDKDGSGKISADELKWALQGENIEDLDIWNELIYQVDQNGDGEIDLKEFCDIVSRHF</sequence>
<dbReference type="PROSITE" id="PS00018">
    <property type="entry name" value="EF_HAND_1"/>
    <property type="match status" value="3"/>
</dbReference>
<dbReference type="PROSITE" id="PS50222">
    <property type="entry name" value="EF_HAND_2"/>
    <property type="match status" value="4"/>
</dbReference>
<comment type="catalytic activity">
    <reaction evidence="14">
        <text>L-seryl-[protein] + ATP = O-phospho-L-seryl-[protein] + ADP + H(+)</text>
        <dbReference type="Rhea" id="RHEA:17989"/>
        <dbReference type="Rhea" id="RHEA-COMP:9863"/>
        <dbReference type="Rhea" id="RHEA-COMP:11604"/>
        <dbReference type="ChEBI" id="CHEBI:15378"/>
        <dbReference type="ChEBI" id="CHEBI:29999"/>
        <dbReference type="ChEBI" id="CHEBI:30616"/>
        <dbReference type="ChEBI" id="CHEBI:83421"/>
        <dbReference type="ChEBI" id="CHEBI:456216"/>
        <dbReference type="EC" id="2.7.11.1"/>
    </reaction>
</comment>
<dbReference type="InterPro" id="IPR000719">
    <property type="entry name" value="Prot_kinase_dom"/>
</dbReference>
<dbReference type="Gene3D" id="1.10.510.10">
    <property type="entry name" value="Transferase(Phosphotransferase) domain 1"/>
    <property type="match status" value="1"/>
</dbReference>
<dbReference type="PANTHER" id="PTHR24349">
    <property type="entry name" value="SERINE/THREONINE-PROTEIN KINASE"/>
    <property type="match status" value="1"/>
</dbReference>
<evidence type="ECO:0000259" key="17">
    <source>
        <dbReference type="PROSITE" id="PS50011"/>
    </source>
</evidence>
<comment type="subunit">
    <text evidence="2">Monomer.</text>
</comment>
<evidence type="ECO:0000256" key="12">
    <source>
        <dbReference type="ARBA" id="ARBA00024334"/>
    </source>
</evidence>
<dbReference type="InterPro" id="IPR011009">
    <property type="entry name" value="Kinase-like_dom_sf"/>
</dbReference>
<evidence type="ECO:0000256" key="16">
    <source>
        <dbReference type="RuleBase" id="RU000304"/>
    </source>
</evidence>
<dbReference type="SMART" id="SM00054">
    <property type="entry name" value="EFh"/>
    <property type="match status" value="4"/>
</dbReference>
<proteinExistence type="inferred from homology"/>
<evidence type="ECO:0000256" key="14">
    <source>
        <dbReference type="ARBA" id="ARBA00048679"/>
    </source>
</evidence>
<evidence type="ECO:0000256" key="1">
    <source>
        <dbReference type="ARBA" id="ARBA00001946"/>
    </source>
</evidence>
<evidence type="ECO:0000256" key="8">
    <source>
        <dbReference type="ARBA" id="ARBA00022741"/>
    </source>
</evidence>
<evidence type="ECO:0000313" key="19">
    <source>
        <dbReference type="EMBL" id="CAG9333526.1"/>
    </source>
</evidence>
<keyword evidence="4 16" id="KW-0723">Serine/threonine-protein kinase</keyword>
<dbReference type="AlphaFoldDB" id="A0AAU9KD30"/>
<evidence type="ECO:0000256" key="11">
    <source>
        <dbReference type="ARBA" id="ARBA00022840"/>
    </source>
</evidence>
<feature type="binding site" evidence="15">
    <location>
        <position position="73"/>
    </location>
    <ligand>
        <name>ATP</name>
        <dbReference type="ChEBI" id="CHEBI:30616"/>
    </ligand>
</feature>
<evidence type="ECO:0000256" key="4">
    <source>
        <dbReference type="ARBA" id="ARBA00022527"/>
    </source>
</evidence>
<dbReference type="Proteomes" id="UP001162131">
    <property type="component" value="Unassembled WGS sequence"/>
</dbReference>
<dbReference type="InterPro" id="IPR050205">
    <property type="entry name" value="CDPK_Ser/Thr_kinases"/>
</dbReference>
<evidence type="ECO:0000256" key="13">
    <source>
        <dbReference type="ARBA" id="ARBA00047899"/>
    </source>
</evidence>
<dbReference type="EC" id="2.7.11.1" evidence="3"/>
<feature type="domain" description="EF-hand" evidence="18">
    <location>
        <begin position="454"/>
        <end position="486"/>
    </location>
</feature>
<keyword evidence="10" id="KW-0106">Calcium</keyword>
<dbReference type="InterPro" id="IPR002048">
    <property type="entry name" value="EF_hand_dom"/>
</dbReference>
<comment type="cofactor">
    <cofactor evidence="1">
        <name>Mg(2+)</name>
        <dbReference type="ChEBI" id="CHEBI:18420"/>
    </cofactor>
</comment>
<keyword evidence="5" id="KW-0808">Transferase</keyword>
<dbReference type="PROSITE" id="PS00108">
    <property type="entry name" value="PROTEIN_KINASE_ST"/>
    <property type="match status" value="1"/>
</dbReference>
<dbReference type="CDD" id="cd05117">
    <property type="entry name" value="STKc_CAMK"/>
    <property type="match status" value="1"/>
</dbReference>
<dbReference type="SMART" id="SM00220">
    <property type="entry name" value="S_TKc"/>
    <property type="match status" value="1"/>
</dbReference>
<dbReference type="InterPro" id="IPR017441">
    <property type="entry name" value="Protein_kinase_ATP_BS"/>
</dbReference>
<evidence type="ECO:0000313" key="20">
    <source>
        <dbReference type="Proteomes" id="UP001162131"/>
    </source>
</evidence>
<dbReference type="SUPFAM" id="SSF56112">
    <property type="entry name" value="Protein kinase-like (PK-like)"/>
    <property type="match status" value="1"/>
</dbReference>
<keyword evidence="20" id="KW-1185">Reference proteome</keyword>
<dbReference type="FunFam" id="3.30.200.20:FF:000315">
    <property type="entry name" value="Calcium-dependent protein kinase 3"/>
    <property type="match status" value="1"/>
</dbReference>
<dbReference type="FunFam" id="1.10.510.10:FF:000571">
    <property type="entry name" value="Maternal embryonic leucine zipper kinase"/>
    <property type="match status" value="1"/>
</dbReference>
<dbReference type="CDD" id="cd00051">
    <property type="entry name" value="EFh"/>
    <property type="match status" value="2"/>
</dbReference>
<keyword evidence="6" id="KW-0479">Metal-binding</keyword>
<dbReference type="Pfam" id="PF13499">
    <property type="entry name" value="EF-hand_7"/>
    <property type="match status" value="2"/>
</dbReference>
<evidence type="ECO:0000256" key="5">
    <source>
        <dbReference type="ARBA" id="ARBA00022679"/>
    </source>
</evidence>
<evidence type="ECO:0000256" key="7">
    <source>
        <dbReference type="ARBA" id="ARBA00022737"/>
    </source>
</evidence>
<accession>A0AAU9KD30</accession>
<feature type="domain" description="EF-hand" evidence="18">
    <location>
        <begin position="385"/>
        <end position="417"/>
    </location>
</feature>
<dbReference type="InterPro" id="IPR011992">
    <property type="entry name" value="EF-hand-dom_pair"/>
</dbReference>
<comment type="catalytic activity">
    <reaction evidence="13">
        <text>L-threonyl-[protein] + ATP = O-phospho-L-threonyl-[protein] + ADP + H(+)</text>
        <dbReference type="Rhea" id="RHEA:46608"/>
        <dbReference type="Rhea" id="RHEA-COMP:11060"/>
        <dbReference type="Rhea" id="RHEA-COMP:11605"/>
        <dbReference type="ChEBI" id="CHEBI:15378"/>
        <dbReference type="ChEBI" id="CHEBI:30013"/>
        <dbReference type="ChEBI" id="CHEBI:30616"/>
        <dbReference type="ChEBI" id="CHEBI:61977"/>
        <dbReference type="ChEBI" id="CHEBI:456216"/>
        <dbReference type="EC" id="2.7.11.1"/>
    </reaction>
</comment>